<feature type="compositionally biased region" description="Low complexity" evidence="1">
    <location>
        <begin position="120"/>
        <end position="135"/>
    </location>
</feature>
<evidence type="ECO:0000256" key="1">
    <source>
        <dbReference type="SAM" id="MobiDB-lite"/>
    </source>
</evidence>
<dbReference type="EMBL" id="CADCTV010000643">
    <property type="protein sequence ID" value="CAA9350143.1"/>
    <property type="molecule type" value="Genomic_DNA"/>
</dbReference>
<name>A0A6J4M4K8_9BACT</name>
<feature type="region of interest" description="Disordered" evidence="1">
    <location>
        <begin position="1"/>
        <end position="147"/>
    </location>
</feature>
<evidence type="ECO:0000313" key="2">
    <source>
        <dbReference type="EMBL" id="CAA9350143.1"/>
    </source>
</evidence>
<feature type="compositionally biased region" description="Low complexity" evidence="1">
    <location>
        <begin position="58"/>
        <end position="81"/>
    </location>
</feature>
<protein>
    <submittedName>
        <fullName evidence="2">Uncharacterized protein</fullName>
    </submittedName>
</protein>
<sequence>ERARQPTAGHGHGTAHPPPGGDTRLPAGIPGRERVRAQPRGDRGAFRLPRDLHGGGAPEHAAGEGLHPAHPRPLARAAPAAPRRRRRAGADAGLQRGGRRAVRPPPPPAADVRRVDGRVAHGARPSPAGRRAAQGVGDAPHATARVL</sequence>
<proteinExistence type="predicted"/>
<accession>A0A6J4M4K8</accession>
<feature type="non-terminal residue" evidence="2">
    <location>
        <position position="1"/>
    </location>
</feature>
<feature type="compositionally biased region" description="Basic and acidic residues" evidence="1">
    <location>
        <begin position="31"/>
        <end position="53"/>
    </location>
</feature>
<dbReference type="AlphaFoldDB" id="A0A6J4M4K8"/>
<feature type="non-terminal residue" evidence="2">
    <location>
        <position position="147"/>
    </location>
</feature>
<gene>
    <name evidence="2" type="ORF">AVDCRST_MAG89-3081</name>
</gene>
<reference evidence="2" key="1">
    <citation type="submission" date="2020-02" db="EMBL/GenBank/DDBJ databases">
        <authorList>
            <person name="Meier V. D."/>
        </authorList>
    </citation>
    <scope>NUCLEOTIDE SEQUENCE</scope>
    <source>
        <strain evidence="2">AVDCRST_MAG89</strain>
    </source>
</reference>
<organism evidence="2">
    <name type="scientific">uncultured Gemmatimonadota bacterium</name>
    <dbReference type="NCBI Taxonomy" id="203437"/>
    <lineage>
        <taxon>Bacteria</taxon>
        <taxon>Pseudomonadati</taxon>
        <taxon>Gemmatimonadota</taxon>
        <taxon>environmental samples</taxon>
    </lineage>
</organism>